<dbReference type="GO" id="GO:0051603">
    <property type="term" value="P:proteolysis involved in protein catabolic process"/>
    <property type="evidence" value="ECO:0007669"/>
    <property type="project" value="TreeGrafter"/>
</dbReference>
<keyword evidence="4" id="KW-0378">Hydrolase</keyword>
<dbReference type="Gene3D" id="1.25.40.10">
    <property type="entry name" value="Tetratricopeptide repeat domain"/>
    <property type="match status" value="1"/>
</dbReference>
<feature type="signal peptide" evidence="7">
    <location>
        <begin position="1"/>
        <end position="23"/>
    </location>
</feature>
<evidence type="ECO:0000256" key="7">
    <source>
        <dbReference type="SAM" id="SignalP"/>
    </source>
</evidence>
<accession>A0A7Y0HFJ2</accession>
<gene>
    <name evidence="9" type="ORF">HH303_09155</name>
</gene>
<proteinExistence type="predicted"/>
<evidence type="ECO:0000256" key="3">
    <source>
        <dbReference type="ARBA" id="ARBA00022723"/>
    </source>
</evidence>
<dbReference type="Gene3D" id="3.30.2010.10">
    <property type="entry name" value="Metalloproteases ('zincins'), catalytic domain"/>
    <property type="match status" value="1"/>
</dbReference>
<evidence type="ECO:0000256" key="1">
    <source>
        <dbReference type="ARBA" id="ARBA00001947"/>
    </source>
</evidence>
<dbReference type="GO" id="GO:0046872">
    <property type="term" value="F:metal ion binding"/>
    <property type="evidence" value="ECO:0007669"/>
    <property type="project" value="UniProtKB-KW"/>
</dbReference>
<dbReference type="PANTHER" id="PTHR22726">
    <property type="entry name" value="METALLOENDOPEPTIDASE OMA1"/>
    <property type="match status" value="1"/>
</dbReference>
<dbReference type="EMBL" id="JABBNT010000002">
    <property type="protein sequence ID" value="NMM44648.1"/>
    <property type="molecule type" value="Genomic_DNA"/>
</dbReference>
<evidence type="ECO:0000256" key="4">
    <source>
        <dbReference type="ARBA" id="ARBA00022801"/>
    </source>
</evidence>
<comment type="caution">
    <text evidence="9">The sequence shown here is derived from an EMBL/GenBank/DDBJ whole genome shotgun (WGS) entry which is preliminary data.</text>
</comment>
<evidence type="ECO:0000259" key="8">
    <source>
        <dbReference type="Pfam" id="PF01435"/>
    </source>
</evidence>
<comment type="cofactor">
    <cofactor evidence="1">
        <name>Zn(2+)</name>
        <dbReference type="ChEBI" id="CHEBI:29105"/>
    </cofactor>
</comment>
<keyword evidence="3" id="KW-0479">Metal-binding</keyword>
<dbReference type="InterPro" id="IPR001915">
    <property type="entry name" value="Peptidase_M48"/>
</dbReference>
<keyword evidence="10" id="KW-1185">Reference proteome</keyword>
<dbReference type="Pfam" id="PF13432">
    <property type="entry name" value="TPR_16"/>
    <property type="match status" value="1"/>
</dbReference>
<evidence type="ECO:0000313" key="9">
    <source>
        <dbReference type="EMBL" id="NMM44648.1"/>
    </source>
</evidence>
<feature type="domain" description="Peptidase M48" evidence="8">
    <location>
        <begin position="40"/>
        <end position="225"/>
    </location>
</feature>
<keyword evidence="7" id="KW-0732">Signal</keyword>
<sequence>MLILLAAITGGAAASVPASQAYAQDRDTTFIRDTEIENTIRYYLQRIYEAAGVDSSAISIHLIRDNQLNAFVAGGQRIFIYTGLLTRADNAGQVIGVMAHELGHITGGHLSKFRDTLENSQAMAIAGMLLGLGGAILTGDGQAYAAGASLGQQIGTRNFLQYSRANEQAADQAAVTFLDEAGMSSKGMLEFMTILHNQSKLYSEGADPYTRTHPLTEDRIAFIKHHVEESKLSDVPLPPEYDLIHQRMRAKLIGYITPQQALKTYPTSDTSDPARYARAIAYMELFKVDDSLAEIDTLLAKHPDDPFYHETKGDILQRAHRVEEAADSYRAAIKMLPWAALIRTSLARVLLETGNPDDVQEALDNANVALGYEPNLTSAWSLKGQAHERRGETGMALLTQAEVAIRRGDKPQAKAQAKRAMELLPEGSGSWIQAQDISYRADDK</sequence>
<dbReference type="GO" id="GO:0016020">
    <property type="term" value="C:membrane"/>
    <property type="evidence" value="ECO:0007669"/>
    <property type="project" value="TreeGrafter"/>
</dbReference>
<dbReference type="CDD" id="cd07324">
    <property type="entry name" value="M48C_Oma1-like"/>
    <property type="match status" value="1"/>
</dbReference>
<dbReference type="PANTHER" id="PTHR22726:SF1">
    <property type="entry name" value="METALLOENDOPEPTIDASE OMA1, MITOCHONDRIAL"/>
    <property type="match status" value="1"/>
</dbReference>
<protein>
    <submittedName>
        <fullName evidence="9">M48 family metallopeptidase</fullName>
    </submittedName>
</protein>
<dbReference type="InterPro" id="IPR051156">
    <property type="entry name" value="Mito/Outer_Membr_Metalloprot"/>
</dbReference>
<dbReference type="AlphaFoldDB" id="A0A7Y0HFJ2"/>
<reference evidence="9 10" key="1">
    <citation type="submission" date="2020-04" db="EMBL/GenBank/DDBJ databases">
        <title>Rhodospirillaceae bacterium KN72 isolated from deep sea.</title>
        <authorList>
            <person name="Zhang D.-C."/>
        </authorList>
    </citation>
    <scope>NUCLEOTIDE SEQUENCE [LARGE SCALE GENOMIC DNA]</scope>
    <source>
        <strain evidence="9 10">KN72</strain>
    </source>
</reference>
<organism evidence="9 10">
    <name type="scientific">Pacificispira spongiicola</name>
    <dbReference type="NCBI Taxonomy" id="2729598"/>
    <lineage>
        <taxon>Bacteria</taxon>
        <taxon>Pseudomonadati</taxon>
        <taxon>Pseudomonadota</taxon>
        <taxon>Alphaproteobacteria</taxon>
        <taxon>Rhodospirillales</taxon>
        <taxon>Rhodospirillaceae</taxon>
        <taxon>Pacificispira</taxon>
    </lineage>
</organism>
<dbReference type="Pfam" id="PF01435">
    <property type="entry name" value="Peptidase_M48"/>
    <property type="match status" value="1"/>
</dbReference>
<dbReference type="SUPFAM" id="SSF48452">
    <property type="entry name" value="TPR-like"/>
    <property type="match status" value="1"/>
</dbReference>
<dbReference type="RefSeq" id="WP_169624981.1">
    <property type="nucleotide sequence ID" value="NZ_JABBNT010000002.1"/>
</dbReference>
<dbReference type="GO" id="GO:0004222">
    <property type="term" value="F:metalloendopeptidase activity"/>
    <property type="evidence" value="ECO:0007669"/>
    <property type="project" value="InterPro"/>
</dbReference>
<dbReference type="InterPro" id="IPR011990">
    <property type="entry name" value="TPR-like_helical_dom_sf"/>
</dbReference>
<feature type="chain" id="PRO_5031181369" evidence="7">
    <location>
        <begin position="24"/>
        <end position="444"/>
    </location>
</feature>
<dbReference type="Proteomes" id="UP000539372">
    <property type="component" value="Unassembled WGS sequence"/>
</dbReference>
<name>A0A7Y0HFJ2_9PROT</name>
<keyword evidence="6" id="KW-0482">Metalloprotease</keyword>
<keyword evidence="2" id="KW-0645">Protease</keyword>
<evidence type="ECO:0000256" key="6">
    <source>
        <dbReference type="ARBA" id="ARBA00023049"/>
    </source>
</evidence>
<keyword evidence="5" id="KW-0862">Zinc</keyword>
<evidence type="ECO:0000313" key="10">
    <source>
        <dbReference type="Proteomes" id="UP000539372"/>
    </source>
</evidence>
<evidence type="ECO:0000256" key="2">
    <source>
        <dbReference type="ARBA" id="ARBA00022670"/>
    </source>
</evidence>
<evidence type="ECO:0000256" key="5">
    <source>
        <dbReference type="ARBA" id="ARBA00022833"/>
    </source>
</evidence>